<organism evidence="1 2">
    <name type="scientific">Acinetobacter calcoaceticus</name>
    <dbReference type="NCBI Taxonomy" id="471"/>
    <lineage>
        <taxon>Bacteria</taxon>
        <taxon>Pseudomonadati</taxon>
        <taxon>Pseudomonadota</taxon>
        <taxon>Gammaproteobacteria</taxon>
        <taxon>Moraxellales</taxon>
        <taxon>Moraxellaceae</taxon>
        <taxon>Acinetobacter</taxon>
        <taxon>Acinetobacter calcoaceticus/baumannii complex</taxon>
    </lineage>
</organism>
<accession>A0A446ZN82</accession>
<dbReference type="GO" id="GO:0006355">
    <property type="term" value="P:regulation of DNA-templated transcription"/>
    <property type="evidence" value="ECO:0007669"/>
    <property type="project" value="InterPro"/>
</dbReference>
<dbReference type="Pfam" id="PF11112">
    <property type="entry name" value="PyocinActivator"/>
    <property type="match status" value="1"/>
</dbReference>
<name>A0A446ZN82_ACICA</name>
<evidence type="ECO:0000313" key="1">
    <source>
        <dbReference type="EMBL" id="VAX45942.1"/>
    </source>
</evidence>
<dbReference type="OrthoDB" id="982642at2"/>
<dbReference type="AlphaFoldDB" id="A0A446ZN82"/>
<proteinExistence type="predicted"/>
<dbReference type="RefSeq" id="WP_133975383.1">
    <property type="nucleotide sequence ID" value="NZ_JAZEXT010000012.1"/>
</dbReference>
<protein>
    <submittedName>
        <fullName evidence="1">Pyocin activator protein PrtN</fullName>
    </submittedName>
</protein>
<gene>
    <name evidence="1" type="ORF">AC2117_03159</name>
</gene>
<sequence length="95" mass="11184">MNPVLKISDYVFMQFRTSIPTLKKVGEIYYPHLSKAKLLEKARKMEFPFVCYKLDESQKLPYLVDIIDLAFILKQRYQAIRVEAFMKGTLANYQG</sequence>
<dbReference type="Proteomes" id="UP000294355">
    <property type="component" value="Chromosome"/>
</dbReference>
<dbReference type="InterPro" id="IPR020518">
    <property type="entry name" value="Tscrpt_reg_PrtN"/>
</dbReference>
<evidence type="ECO:0000313" key="2">
    <source>
        <dbReference type="Proteomes" id="UP000294355"/>
    </source>
</evidence>
<reference evidence="1 2" key="1">
    <citation type="submission" date="2018-08" db="EMBL/GenBank/DDBJ databases">
        <authorList>
            <person name="Gonzaga-Molto A."/>
        </authorList>
    </citation>
    <scope>NUCLEOTIDE SEQUENCE [LARGE SCALE GENOMIC DNA]</scope>
    <source>
        <strain evidence="1">Acinetobacter calcoaceticus str. 2117</strain>
    </source>
</reference>
<dbReference type="EMBL" id="LS999521">
    <property type="protein sequence ID" value="VAX45942.1"/>
    <property type="molecule type" value="Genomic_DNA"/>
</dbReference>